<feature type="chain" id="PRO_5018034798" evidence="3">
    <location>
        <begin position="23"/>
        <end position="681"/>
    </location>
</feature>
<dbReference type="PANTHER" id="PTHR39319">
    <property type="entry name" value="SI:DKEY-256H2.1"/>
    <property type="match status" value="1"/>
</dbReference>
<dbReference type="Pfam" id="PF09113">
    <property type="entry name" value="N-glycanase_C"/>
    <property type="match status" value="1"/>
</dbReference>
<dbReference type="CDD" id="cd00538">
    <property type="entry name" value="PA"/>
    <property type="match status" value="1"/>
</dbReference>
<evidence type="ECO:0000313" key="6">
    <source>
        <dbReference type="Proteomes" id="UP000265120"/>
    </source>
</evidence>
<feature type="domain" description="Peptide-N-glycosidase F N-terminal" evidence="4">
    <location>
        <begin position="383"/>
        <end position="504"/>
    </location>
</feature>
<evidence type="ECO:0000256" key="1">
    <source>
        <dbReference type="ARBA" id="ARBA00023157"/>
    </source>
</evidence>
<sequence>MDVLRLRCFWYVLVLAVHVSETTDVNTGSKQTHDTDVVPDTTPEDNSVSPQTSKEPSDPSPPSSAGPEPGDPADSFSVPTLDGEFSWEPGKLEPASSLFIHAFTNKSGFLECLWSSEESLKSLVVDLPDSAELLVLSLDDSAVTDALWMQEQVQRSAATYSKMEVLSRIHFCPIPVFALGNWIPKVLYYWSSSGQTGLSQVVFKSEGWKIPIIVKRLDARYDWLSRRWEKKSYLLSDAGNGCDPSSSVAGAVAWVSEGGCSFFTKVQNMALSNASGVLVHTLPGEPLQDMNCVKDECDQTLNISAAMVHLEPSVVQALRSGQKVNVSFQRTPSPNLFFSIDQQGALAEIGLFLYPSFSFISWQAQWFDFSTDLQIKLRSPAEVIPVFDKVLMKGKKGAVATVQLPLDALIDTWELDVSLSCPGRRDSTCAHWDHTVQLFVCCDSHSPYCNIELGRWITAFRRGIGHWLTDVSPLLPLLDGDTCTFTMKSAWWEMPWLASLNLRFSISAERAGNSVEKLRPFHVTSLYNGGTFDRNYNKRFQPIKFDILASAKKVELFAVITAHGYDNNKCGEFCVTSHHFVVNERLNNTLLFGSAGSPLGCTNLVKDGAVPNEYGTWLYGRGGWCDGLQVDPWRIDITAQLDMSGSTSNTIVYYGLFDGRDPNPSQDPGYIIMSSFLVYYK</sequence>
<name>A0A3P8V1L4_CYNSE</name>
<dbReference type="STRING" id="244447.ENSCSEP00000006365"/>
<feature type="signal peptide" evidence="3">
    <location>
        <begin position="1"/>
        <end position="22"/>
    </location>
</feature>
<proteinExistence type="predicted"/>
<feature type="region of interest" description="Disordered" evidence="2">
    <location>
        <begin position="24"/>
        <end position="80"/>
    </location>
</feature>
<reference evidence="5" key="2">
    <citation type="submission" date="2025-08" db="UniProtKB">
        <authorList>
            <consortium name="Ensembl"/>
        </authorList>
    </citation>
    <scope>IDENTIFICATION</scope>
</reference>
<dbReference type="InParanoid" id="A0A3P8V1L4"/>
<reference evidence="5 6" key="1">
    <citation type="journal article" date="2014" name="Nat. Genet.">
        <title>Whole-genome sequence of a flatfish provides insights into ZW sex chromosome evolution and adaptation to a benthic lifestyle.</title>
        <authorList>
            <person name="Chen S."/>
            <person name="Zhang G."/>
            <person name="Shao C."/>
            <person name="Huang Q."/>
            <person name="Liu G."/>
            <person name="Zhang P."/>
            <person name="Song W."/>
            <person name="An N."/>
            <person name="Chalopin D."/>
            <person name="Volff J.N."/>
            <person name="Hong Y."/>
            <person name="Li Q."/>
            <person name="Sha Z."/>
            <person name="Zhou H."/>
            <person name="Xie M."/>
            <person name="Yu Q."/>
            <person name="Liu Y."/>
            <person name="Xiang H."/>
            <person name="Wang N."/>
            <person name="Wu K."/>
            <person name="Yang C."/>
            <person name="Zhou Q."/>
            <person name="Liao X."/>
            <person name="Yang L."/>
            <person name="Hu Q."/>
            <person name="Zhang J."/>
            <person name="Meng L."/>
            <person name="Jin L."/>
            <person name="Tian Y."/>
            <person name="Lian J."/>
            <person name="Yang J."/>
            <person name="Miao G."/>
            <person name="Liu S."/>
            <person name="Liang Z."/>
            <person name="Yan F."/>
            <person name="Li Y."/>
            <person name="Sun B."/>
            <person name="Zhang H."/>
            <person name="Zhang J."/>
            <person name="Zhu Y."/>
            <person name="Du M."/>
            <person name="Zhao Y."/>
            <person name="Schartl M."/>
            <person name="Tang Q."/>
            <person name="Wang J."/>
        </authorList>
    </citation>
    <scope>NUCLEOTIDE SEQUENCE</scope>
</reference>
<evidence type="ECO:0000259" key="4">
    <source>
        <dbReference type="SMART" id="SM01290"/>
    </source>
</evidence>
<dbReference type="OMA" id="VWQAQWF"/>
<dbReference type="InterPro" id="IPR015197">
    <property type="entry name" value="PngaseF_C"/>
</dbReference>
<protein>
    <submittedName>
        <fullName evidence="5">Si:dkey-256h2.1</fullName>
    </submittedName>
</protein>
<keyword evidence="3" id="KW-0732">Signal</keyword>
<dbReference type="Gene3D" id="2.60.120.230">
    <property type="match status" value="2"/>
</dbReference>
<keyword evidence="1" id="KW-1015">Disulfide bond</keyword>
<evidence type="ECO:0000256" key="2">
    <source>
        <dbReference type="SAM" id="MobiDB-lite"/>
    </source>
</evidence>
<dbReference type="InterPro" id="IPR015196">
    <property type="entry name" value="PngaseF_N"/>
</dbReference>
<dbReference type="Gene3D" id="3.50.30.30">
    <property type="match status" value="1"/>
</dbReference>
<dbReference type="InterPro" id="IPR008977">
    <property type="entry name" value="PHM/PNGase_F_dom_sf"/>
</dbReference>
<keyword evidence="6" id="KW-1185">Reference proteome</keyword>
<dbReference type="GeneTree" id="ENSGT00390000001883"/>
<dbReference type="SUPFAM" id="SSF49742">
    <property type="entry name" value="PHM/PNGase F"/>
    <property type="match status" value="1"/>
</dbReference>
<accession>A0A3P8V1L4</accession>
<dbReference type="GO" id="GO:0016715">
    <property type="term" value="F:oxidoreductase activity, acting on paired donors, with incorporation or reduction of molecular oxygen, reduced ascorbate as one donor, and incorporation of one atom of oxygen"/>
    <property type="evidence" value="ECO:0007669"/>
    <property type="project" value="InterPro"/>
</dbReference>
<evidence type="ECO:0000256" key="3">
    <source>
        <dbReference type="SAM" id="SignalP"/>
    </source>
</evidence>
<dbReference type="AlphaFoldDB" id="A0A3P8V1L4"/>
<dbReference type="FunCoup" id="A0A3P8V1L4">
    <property type="interactions" value="2"/>
</dbReference>
<dbReference type="SMART" id="SM01290">
    <property type="entry name" value="N-glycanase_N"/>
    <property type="match status" value="1"/>
</dbReference>
<feature type="compositionally biased region" description="Polar residues" evidence="2">
    <location>
        <begin position="44"/>
        <end position="54"/>
    </location>
</feature>
<dbReference type="PANTHER" id="PTHR39319:SF1">
    <property type="entry name" value="SI:DKEY-256H2.1"/>
    <property type="match status" value="1"/>
</dbReference>
<dbReference type="Ensembl" id="ENSCSET00000006437.1">
    <property type="protein sequence ID" value="ENSCSEP00000006365.1"/>
    <property type="gene ID" value="ENSCSEG00000004117.1"/>
</dbReference>
<dbReference type="Pfam" id="PF09112">
    <property type="entry name" value="N-glycanase_N"/>
    <property type="match status" value="1"/>
</dbReference>
<dbReference type="InterPro" id="IPR014784">
    <property type="entry name" value="Cu2_ascorb_mOase-like_C"/>
</dbReference>
<dbReference type="Proteomes" id="UP000265120">
    <property type="component" value="Chromosome 13"/>
</dbReference>
<organism evidence="5 6">
    <name type="scientific">Cynoglossus semilaevis</name>
    <name type="common">Tongue sole</name>
    <dbReference type="NCBI Taxonomy" id="244447"/>
    <lineage>
        <taxon>Eukaryota</taxon>
        <taxon>Metazoa</taxon>
        <taxon>Chordata</taxon>
        <taxon>Craniata</taxon>
        <taxon>Vertebrata</taxon>
        <taxon>Euteleostomi</taxon>
        <taxon>Actinopterygii</taxon>
        <taxon>Neopterygii</taxon>
        <taxon>Teleostei</taxon>
        <taxon>Neoteleostei</taxon>
        <taxon>Acanthomorphata</taxon>
        <taxon>Carangaria</taxon>
        <taxon>Pleuronectiformes</taxon>
        <taxon>Pleuronectoidei</taxon>
        <taxon>Cynoglossidae</taxon>
        <taxon>Cynoglossinae</taxon>
        <taxon>Cynoglossus</taxon>
    </lineage>
</organism>
<dbReference type="InterPro" id="IPR053251">
    <property type="entry name" value="N-glycanase"/>
</dbReference>
<evidence type="ECO:0000313" key="5">
    <source>
        <dbReference type="Ensembl" id="ENSCSEP00000006365.1"/>
    </source>
</evidence>
<reference evidence="5" key="3">
    <citation type="submission" date="2025-09" db="UniProtKB">
        <authorList>
            <consortium name="Ensembl"/>
        </authorList>
    </citation>
    <scope>IDENTIFICATION</scope>
</reference>